<dbReference type="Gene3D" id="2.40.70.10">
    <property type="entry name" value="Acid Proteases"/>
    <property type="match status" value="1"/>
</dbReference>
<dbReference type="InterPro" id="IPR043502">
    <property type="entry name" value="DNA/RNA_pol_sf"/>
</dbReference>
<sequence length="1022" mass="117419">MVEANTITFRRDKLLVEGASHNKALHNTVKYGDKFVSRVLVDGGSGVNICLLSTLWELGIHLREVKKSHVRVRAFDGSQKDVIGEIYLALQIGPVDISVLFQVMDISSSYNLLLGTDIKTPTIRDVEPREQLQNWNSSPSLVRRESWKYGTVKKFLLKRAWSTEACTVNQTDKKPRSKIMTCNETTERNDPNYEEYDESMMPDNLLQEIEQLESQKKPNLKESEVVNLGSGLSTNIVSHRLPTDPTRPPVKQKPRKFKPDISLRIKEEVTKQIEANVVRVTNYPSWLANIILEPKKDRKIRICVDYRDLNKPSPKKNFPLPNIHILIDNCAKHELQSFVDCFAGYYQIVMHEEDAEKTSFTTSWGFYCYRVMSFGLKNGGSTYMRAMTILFHDMIHKETEVLKLNPAKCAFGVPTGKLLGFIVSKKGIELDPSKIKAIQELPSLKSKKDVMNFLGRLNYISRFIVQSTVICEPIFKLLRKDSSTKWTEECQNAFDRIKEYLSNLLVLVPPKLGKSLLLYLSVLDNAFGCVLGQHDETGRKGQGIYYLSKKFTPCEAKYTLIERICALTWIAQKLRHYMSAYTTHLISRLDPSRKGIELDPSKIKVVQELPSLKSKKDVMSFLGRLNYISHFIAQSTKLRHYMSAYTTHLISRLDPLKYIIQKPMPTGKLAKWQILLSEFDIVYITQKAMKGQALANHLAENQVDGDYEPLTTYFPDEKVLFAGEDITETYPGVHPWNQNGSQHEHQRTFGLWRFRFADTPSPRRMVHQNVKILPYLHCVKELCKKFTKIEFKNVPRIQNEFVDALATLSSMIQHPDKNYIDPIEIEIRDQHAYCFHVDEEPDGKPWYHDIKKFLATQEYLGNATNGQKRALRRLANHFFLNGEVLYRRTPDLGLLRCVDAAEATRMLEEIHLGTCGPHMNGFTLAKRILRAGYFWMTMESDSIRYMQKCHQCQIHKDFIRVPSNEINVMGSPRSFATWGMDVIGPIETAASNRHHFIMSLSKLQTSPTKSIRSTALSSRTPE</sequence>
<dbReference type="OrthoDB" id="1304115at2759"/>
<dbReference type="InterPro" id="IPR043128">
    <property type="entry name" value="Rev_trsase/Diguanyl_cyclase"/>
</dbReference>
<dbReference type="InterPro" id="IPR041577">
    <property type="entry name" value="RT_RNaseH_2"/>
</dbReference>
<evidence type="ECO:0000259" key="4">
    <source>
        <dbReference type="Pfam" id="PF17921"/>
    </source>
</evidence>
<feature type="domain" description="Integrase zinc-binding" evidence="4">
    <location>
        <begin position="899"/>
        <end position="956"/>
    </location>
</feature>
<evidence type="ECO:0000259" key="3">
    <source>
        <dbReference type="Pfam" id="PF17919"/>
    </source>
</evidence>
<dbReference type="Gene3D" id="3.30.70.270">
    <property type="match status" value="3"/>
</dbReference>
<dbReference type="Pfam" id="PF17919">
    <property type="entry name" value="RT_RNaseH_2"/>
    <property type="match status" value="1"/>
</dbReference>
<name>A0A1S4AIT5_TOBAC</name>
<dbReference type="InterPro" id="IPR041588">
    <property type="entry name" value="Integrase_H2C2"/>
</dbReference>
<dbReference type="SUPFAM" id="SSF56672">
    <property type="entry name" value="DNA/RNA polymerases"/>
    <property type="match status" value="2"/>
</dbReference>
<accession>A0A1S4AIT5</accession>
<feature type="domain" description="Reverse transcriptase" evidence="2">
    <location>
        <begin position="294"/>
        <end position="396"/>
    </location>
</feature>
<dbReference type="FunFam" id="3.30.70.270:FF:000020">
    <property type="entry name" value="Transposon Tf2-6 polyprotein-like Protein"/>
    <property type="match status" value="1"/>
</dbReference>
<gene>
    <name evidence="5" type="primary">LOC107798161</name>
</gene>
<evidence type="ECO:0000259" key="2">
    <source>
        <dbReference type="Pfam" id="PF00078"/>
    </source>
</evidence>
<proteinExistence type="predicted"/>
<feature type="domain" description="Reverse transcriptase/retrotransposon-derived protein RNase H-like" evidence="3">
    <location>
        <begin position="486"/>
        <end position="581"/>
    </location>
</feature>
<dbReference type="Pfam" id="PF17921">
    <property type="entry name" value="Integrase_H2C2"/>
    <property type="match status" value="1"/>
</dbReference>
<dbReference type="PaxDb" id="4097-A0A1S4AIT5"/>
<evidence type="ECO:0000313" key="5">
    <source>
        <dbReference type="RefSeq" id="XP_016476615.1"/>
    </source>
</evidence>
<dbReference type="InterPro" id="IPR000477">
    <property type="entry name" value="RT_dom"/>
</dbReference>
<dbReference type="Gene3D" id="1.10.340.70">
    <property type="match status" value="1"/>
</dbReference>
<reference evidence="5" key="1">
    <citation type="submission" date="2025-08" db="UniProtKB">
        <authorList>
            <consortium name="RefSeq"/>
        </authorList>
    </citation>
    <scope>IDENTIFICATION</scope>
</reference>
<dbReference type="CDD" id="cd00303">
    <property type="entry name" value="retropepsin_like"/>
    <property type="match status" value="1"/>
</dbReference>
<protein>
    <recommendedName>
        <fullName evidence="6">Reverse transcriptase/retrotransposon-derived protein RNase H-like domain-containing protein</fullName>
    </recommendedName>
</protein>
<dbReference type="PANTHER" id="PTHR48475">
    <property type="entry name" value="RIBONUCLEASE H"/>
    <property type="match status" value="1"/>
</dbReference>
<dbReference type="Pfam" id="PF00078">
    <property type="entry name" value="RVT_1"/>
    <property type="match status" value="1"/>
</dbReference>
<evidence type="ECO:0000256" key="1">
    <source>
        <dbReference type="SAM" id="MobiDB-lite"/>
    </source>
</evidence>
<dbReference type="InterPro" id="IPR021109">
    <property type="entry name" value="Peptidase_aspartic_dom_sf"/>
</dbReference>
<dbReference type="CDD" id="cd01647">
    <property type="entry name" value="RT_LTR"/>
    <property type="match status" value="1"/>
</dbReference>
<dbReference type="Gene3D" id="3.10.10.10">
    <property type="entry name" value="HIV Type 1 Reverse Transcriptase, subunit A, domain 1"/>
    <property type="match status" value="1"/>
</dbReference>
<evidence type="ECO:0008006" key="6">
    <source>
        <dbReference type="Google" id="ProtNLM"/>
    </source>
</evidence>
<dbReference type="AlphaFoldDB" id="A0A1S4AIT5"/>
<organism evidence="5">
    <name type="scientific">Nicotiana tabacum</name>
    <name type="common">Common tobacco</name>
    <dbReference type="NCBI Taxonomy" id="4097"/>
    <lineage>
        <taxon>Eukaryota</taxon>
        <taxon>Viridiplantae</taxon>
        <taxon>Streptophyta</taxon>
        <taxon>Embryophyta</taxon>
        <taxon>Tracheophyta</taxon>
        <taxon>Spermatophyta</taxon>
        <taxon>Magnoliopsida</taxon>
        <taxon>eudicotyledons</taxon>
        <taxon>Gunneridae</taxon>
        <taxon>Pentapetalae</taxon>
        <taxon>asterids</taxon>
        <taxon>lamiids</taxon>
        <taxon>Solanales</taxon>
        <taxon>Solanaceae</taxon>
        <taxon>Nicotianoideae</taxon>
        <taxon>Nicotianeae</taxon>
        <taxon>Nicotiana</taxon>
    </lineage>
</organism>
<dbReference type="RefSeq" id="XP_016476615.1">
    <property type="nucleotide sequence ID" value="XM_016621129.1"/>
</dbReference>
<feature type="region of interest" description="Disordered" evidence="1">
    <location>
        <begin position="236"/>
        <end position="256"/>
    </location>
</feature>
<dbReference type="KEGG" id="nta:107798161"/>
<dbReference type="PANTHER" id="PTHR48475:SF1">
    <property type="entry name" value="RNASE H TYPE-1 DOMAIN-CONTAINING PROTEIN"/>
    <property type="match status" value="1"/>
</dbReference>